<evidence type="ECO:0000313" key="2">
    <source>
        <dbReference type="EMBL" id="EAT79138.1"/>
    </source>
</evidence>
<dbReference type="EMBL" id="CH445351">
    <property type="protein sequence ID" value="EAT79138.1"/>
    <property type="molecule type" value="Genomic_DNA"/>
</dbReference>
<name>Q0U3H3_PHANO</name>
<feature type="region of interest" description="Disordered" evidence="1">
    <location>
        <begin position="1"/>
        <end position="35"/>
    </location>
</feature>
<feature type="compositionally biased region" description="Basic and acidic residues" evidence="1">
    <location>
        <begin position="61"/>
        <end position="71"/>
    </location>
</feature>
<evidence type="ECO:0000256" key="1">
    <source>
        <dbReference type="SAM" id="MobiDB-lite"/>
    </source>
</evidence>
<feature type="region of interest" description="Disordered" evidence="1">
    <location>
        <begin position="61"/>
        <end position="105"/>
    </location>
</feature>
<dbReference type="RefSeq" id="XP_001803899.1">
    <property type="nucleotide sequence ID" value="XM_001803847.1"/>
</dbReference>
<organism evidence="2 3">
    <name type="scientific">Phaeosphaeria nodorum (strain SN15 / ATCC MYA-4574 / FGSC 10173)</name>
    <name type="common">Glume blotch fungus</name>
    <name type="synonym">Parastagonospora nodorum</name>
    <dbReference type="NCBI Taxonomy" id="321614"/>
    <lineage>
        <taxon>Eukaryota</taxon>
        <taxon>Fungi</taxon>
        <taxon>Dikarya</taxon>
        <taxon>Ascomycota</taxon>
        <taxon>Pezizomycotina</taxon>
        <taxon>Dothideomycetes</taxon>
        <taxon>Pleosporomycetidae</taxon>
        <taxon>Pleosporales</taxon>
        <taxon>Pleosporineae</taxon>
        <taxon>Phaeosphaeriaceae</taxon>
        <taxon>Parastagonospora</taxon>
    </lineage>
</organism>
<dbReference type="InParanoid" id="Q0U3H3"/>
<dbReference type="GeneID" id="5980819"/>
<protein>
    <submittedName>
        <fullName evidence="2">Uncharacterized protein</fullName>
    </submittedName>
</protein>
<gene>
    <name evidence="2" type="ORF">SNOG_13691</name>
</gene>
<dbReference type="Proteomes" id="UP000001055">
    <property type="component" value="Unassembled WGS sequence"/>
</dbReference>
<dbReference type="KEGG" id="pno:SNOG_13691"/>
<feature type="compositionally biased region" description="Basic and acidic residues" evidence="1">
    <location>
        <begin position="1"/>
        <end position="15"/>
    </location>
</feature>
<sequence>MADNSARRPFLEKTGLETPSATRCNLPSHASDPSGPWLGVIGVKDTTAHITDAICKYVHTESLSDPRRRSAGEAPSAIQEIRHVDRKSYATGAGSNQPALGTPEPLSCYEYQLTKES</sequence>
<accession>Q0U3H3</accession>
<evidence type="ECO:0000313" key="3">
    <source>
        <dbReference type="Proteomes" id="UP000001055"/>
    </source>
</evidence>
<dbReference type="AlphaFoldDB" id="Q0U3H3"/>
<proteinExistence type="predicted"/>
<reference evidence="3" key="1">
    <citation type="journal article" date="2007" name="Plant Cell">
        <title>Dothideomycete-plant interactions illuminated by genome sequencing and EST analysis of the wheat pathogen Stagonospora nodorum.</title>
        <authorList>
            <person name="Hane J.K."/>
            <person name="Lowe R.G."/>
            <person name="Solomon P.S."/>
            <person name="Tan K.C."/>
            <person name="Schoch C.L."/>
            <person name="Spatafora J.W."/>
            <person name="Crous P.W."/>
            <person name="Kodira C."/>
            <person name="Birren B.W."/>
            <person name="Galagan J.E."/>
            <person name="Torriani S.F."/>
            <person name="McDonald B.A."/>
            <person name="Oliver R.P."/>
        </authorList>
    </citation>
    <scope>NUCLEOTIDE SEQUENCE [LARGE SCALE GENOMIC DNA]</scope>
    <source>
        <strain evidence="3">SN15 / ATCC MYA-4574 / FGSC 10173</strain>
    </source>
</reference>